<dbReference type="SMART" id="SM00875">
    <property type="entry name" value="BACK"/>
    <property type="match status" value="1"/>
</dbReference>
<dbReference type="InterPro" id="IPR011705">
    <property type="entry name" value="BACK"/>
</dbReference>
<protein>
    <recommendedName>
        <fullName evidence="1">BACK domain-containing protein</fullName>
    </recommendedName>
</protein>
<gene>
    <name evidence="2" type="ORF">AVEN_168196_1</name>
</gene>
<accession>A0A4Y2QGV5</accession>
<evidence type="ECO:0000259" key="1">
    <source>
        <dbReference type="SMART" id="SM00875"/>
    </source>
</evidence>
<dbReference type="EMBL" id="BGPR01013845">
    <property type="protein sequence ID" value="GBN62520.1"/>
    <property type="molecule type" value="Genomic_DNA"/>
</dbReference>
<reference evidence="2 3" key="1">
    <citation type="journal article" date="2019" name="Sci. Rep.">
        <title>Orb-weaving spider Araneus ventricosus genome elucidates the spidroin gene catalogue.</title>
        <authorList>
            <person name="Kono N."/>
            <person name="Nakamura H."/>
            <person name="Ohtoshi R."/>
            <person name="Moran D.A.P."/>
            <person name="Shinohara A."/>
            <person name="Yoshida Y."/>
            <person name="Fujiwara M."/>
            <person name="Mori M."/>
            <person name="Tomita M."/>
            <person name="Arakawa K."/>
        </authorList>
    </citation>
    <scope>NUCLEOTIDE SEQUENCE [LARGE SCALE GENOMIC DNA]</scope>
</reference>
<dbReference type="OrthoDB" id="6359816at2759"/>
<name>A0A4Y2QGV5_ARAVE</name>
<dbReference type="Proteomes" id="UP000499080">
    <property type="component" value="Unassembled WGS sequence"/>
</dbReference>
<dbReference type="AlphaFoldDB" id="A0A4Y2QGV5"/>
<organism evidence="2 3">
    <name type="scientific">Araneus ventricosus</name>
    <name type="common">Orbweaver spider</name>
    <name type="synonym">Epeira ventricosa</name>
    <dbReference type="NCBI Taxonomy" id="182803"/>
    <lineage>
        <taxon>Eukaryota</taxon>
        <taxon>Metazoa</taxon>
        <taxon>Ecdysozoa</taxon>
        <taxon>Arthropoda</taxon>
        <taxon>Chelicerata</taxon>
        <taxon>Arachnida</taxon>
        <taxon>Araneae</taxon>
        <taxon>Araneomorphae</taxon>
        <taxon>Entelegynae</taxon>
        <taxon>Araneoidea</taxon>
        <taxon>Araneidae</taxon>
        <taxon>Araneus</taxon>
    </lineage>
</organism>
<keyword evidence="3" id="KW-1185">Reference proteome</keyword>
<dbReference type="Gene3D" id="1.25.40.420">
    <property type="match status" value="1"/>
</dbReference>
<evidence type="ECO:0000313" key="2">
    <source>
        <dbReference type="EMBL" id="GBN62520.1"/>
    </source>
</evidence>
<comment type="caution">
    <text evidence="2">The sequence shown here is derived from an EMBL/GenBank/DDBJ whole genome shotgun (WGS) entry which is preliminary data.</text>
</comment>
<sequence length="313" mass="36507">MDIILNSSKVKDNIKKSQSRKRSVADEVQCDFYTPNLLYYSLIFKKVWPYFAILIWQPSLLTVTSQINRLAIVEKCYRHALVHFQDILETPNGGLEELPIEILKTLLENISLNVLTEGSFWKAIVSWTEANISTRLPHEPILLICLRFEGDDLEEDIRSHTITRRRRSGRGHSISCNSKQQSAYLLFHVERPILFLYIEAYVAFTTLKFGIPILLICLRLEEDDLEEDIRSHATVSSNPHIFGFMLNDQFYFYTLKRTMLSQHSSLEPRYQNSPSSYGPRIPNRLYLIARHTLAPTKNSSELFLPYDNELDFW</sequence>
<dbReference type="Pfam" id="PF07707">
    <property type="entry name" value="BACK"/>
    <property type="match status" value="1"/>
</dbReference>
<proteinExistence type="predicted"/>
<evidence type="ECO:0000313" key="3">
    <source>
        <dbReference type="Proteomes" id="UP000499080"/>
    </source>
</evidence>
<feature type="domain" description="BACK" evidence="1">
    <location>
        <begin position="57"/>
        <end position="158"/>
    </location>
</feature>